<name>A0A2S7I7A5_9FLAO</name>
<keyword evidence="2 7" id="KW-0813">Transport</keyword>
<keyword evidence="3 7" id="KW-1134">Transmembrane beta strand</keyword>
<accession>A0A2S7I7A5</accession>
<comment type="caution">
    <text evidence="10">The sequence shown here is derived from an EMBL/GenBank/DDBJ whole genome shotgun (WGS) entry which is preliminary data.</text>
</comment>
<dbReference type="InterPro" id="IPR023996">
    <property type="entry name" value="TonB-dep_OMP_SusC/RagA"/>
</dbReference>
<comment type="similarity">
    <text evidence="7">Belongs to the TonB-dependent receptor family.</text>
</comment>
<comment type="subcellular location">
    <subcellularLocation>
        <location evidence="1 7">Cell outer membrane</location>
        <topology evidence="1 7">Multi-pass membrane protein</topology>
    </subcellularLocation>
</comment>
<dbReference type="NCBIfam" id="TIGR04056">
    <property type="entry name" value="OMP_RagA_SusC"/>
    <property type="match status" value="1"/>
</dbReference>
<protein>
    <submittedName>
        <fullName evidence="10">TonB-dependent receptor</fullName>
    </submittedName>
</protein>
<dbReference type="SUPFAM" id="SSF56935">
    <property type="entry name" value="Porins"/>
    <property type="match status" value="1"/>
</dbReference>
<dbReference type="Gene3D" id="2.170.130.10">
    <property type="entry name" value="TonB-dependent receptor, plug domain"/>
    <property type="match status" value="1"/>
</dbReference>
<reference evidence="10 11" key="1">
    <citation type="submission" date="2018-02" db="EMBL/GenBank/DDBJ databases">
        <title>Draft genome sequence of bacterial isolates from marine environment.</title>
        <authorList>
            <person name="Singh S.K."/>
            <person name="Hill R."/>
            <person name="Major S."/>
            <person name="Cai H."/>
            <person name="Li Y."/>
        </authorList>
    </citation>
    <scope>NUCLEOTIDE SEQUENCE [LARGE SCALE GENOMIC DNA]</scope>
    <source>
        <strain evidence="10 11">IMET F</strain>
    </source>
</reference>
<keyword evidence="5 7" id="KW-0472">Membrane</keyword>
<feature type="signal peptide" evidence="8">
    <location>
        <begin position="1"/>
        <end position="23"/>
    </location>
</feature>
<evidence type="ECO:0000256" key="1">
    <source>
        <dbReference type="ARBA" id="ARBA00004571"/>
    </source>
</evidence>
<dbReference type="GO" id="GO:0009279">
    <property type="term" value="C:cell outer membrane"/>
    <property type="evidence" value="ECO:0007669"/>
    <property type="project" value="UniProtKB-SubCell"/>
</dbReference>
<evidence type="ECO:0000256" key="8">
    <source>
        <dbReference type="SAM" id="SignalP"/>
    </source>
</evidence>
<dbReference type="Gene3D" id="2.40.170.20">
    <property type="entry name" value="TonB-dependent receptor, beta-barrel domain"/>
    <property type="match status" value="1"/>
</dbReference>
<keyword evidence="6 7" id="KW-0998">Cell outer membrane</keyword>
<dbReference type="InterPro" id="IPR036942">
    <property type="entry name" value="Beta-barrel_TonB_sf"/>
</dbReference>
<evidence type="ECO:0000256" key="4">
    <source>
        <dbReference type="ARBA" id="ARBA00022692"/>
    </source>
</evidence>
<dbReference type="InterPro" id="IPR012910">
    <property type="entry name" value="Plug_dom"/>
</dbReference>
<feature type="domain" description="TonB-dependent receptor plug" evidence="9">
    <location>
        <begin position="50"/>
        <end position="156"/>
    </location>
</feature>
<evidence type="ECO:0000313" key="11">
    <source>
        <dbReference type="Proteomes" id="UP000238565"/>
    </source>
</evidence>
<dbReference type="InterPro" id="IPR039426">
    <property type="entry name" value="TonB-dep_rcpt-like"/>
</dbReference>
<evidence type="ECO:0000313" key="10">
    <source>
        <dbReference type="EMBL" id="PPZ92433.1"/>
    </source>
</evidence>
<dbReference type="AlphaFoldDB" id="A0A2S7I7A5"/>
<dbReference type="EMBL" id="PTPZ01000002">
    <property type="protein sequence ID" value="PPZ92433.1"/>
    <property type="molecule type" value="Genomic_DNA"/>
</dbReference>
<sequence>MNMNIKKGLGLIAVLYFTSSFQAQIKSDSSAIKEKKIDEVVLIGYGGIKKQNLTSAISTLKSDAFDNRPIYNVGQALQGSVAGVTVVQASGKPGVSIDVKIRGNNSISSGVNPLYVVDGIQTFDISGLNTDDIVSMTILKDATSTAIYGINGSGGVVIVTTKRGKGGKPQLNFNAYWGVSKSVDNIDVLNMDQYKTLMNEINPAFLNTINNPRYQGINTNWRDEIFRTGFDQNYNVNYSFGNDKVRAYTALGYQGIAGIIEPAQFDRVSAKVNLDANIAKWLKLNASLNYINTKLNNTNDNAGVARGGVVLSTLNTPAFLPIYGSQVNFINSDATVYDQTTGEVKDGYKPGQFAPNPFQSGWENPVAFQSRKNLTNTQRFLSNLGLEVTLAKNLTWKPQVSYDIIDSVNDQFIDNYSSVYGRQEKGLGGEYNYLYKDLNIENTLNYKLKHEAHDLDLLAGLQVHERNTENHNYTGNVFPAGTTDFNYDLATYQHEVLQKEQLREVSYFGRAIYTFENKYTVMGVFRYNGSSALAPGNKWGFFPGVSAAWTISNENFLKDNPTISELKLRGGWGKTGNASGIPTYSHFNLERLTELGPNGTWYTHQWDSSDLGWEVTTDTNFGVDLGLMNNRIKLTADVYQRKTDDLILPIGMGSLGNILKNVGSMENKGVEFSINTVNFKREDFSWNSGLNISFTKNKILSMNYMPTIDNAFIETVGGYLVRFSAEQQISSFFGYQFDKVDPTTGDVLYKDLNGNGYFDTGDRTFIGNPTPDYTLGFTNNFKYKNWYLDVLVTASQGNDVYNATRFDLELMNDFKNQSTVVLDRWTTAGQITNIPKANTSTAMYISDRFVEDGSFVKLKNVTLGYNFNNPFKGVSKLNVYLTGQNLYTWTDYTGFDPEVNAFNTTNGVFGIDYGTYPQVRTVILGLKANF</sequence>
<proteinExistence type="inferred from homology"/>
<dbReference type="InterPro" id="IPR037066">
    <property type="entry name" value="Plug_dom_sf"/>
</dbReference>
<evidence type="ECO:0000256" key="7">
    <source>
        <dbReference type="PROSITE-ProRule" id="PRU01360"/>
    </source>
</evidence>
<dbReference type="InterPro" id="IPR023997">
    <property type="entry name" value="TonB-dep_OMP_SusC/RagA_CS"/>
</dbReference>
<dbReference type="PROSITE" id="PS52016">
    <property type="entry name" value="TONB_DEPENDENT_REC_3"/>
    <property type="match status" value="1"/>
</dbReference>
<keyword evidence="4 7" id="KW-0812">Transmembrane</keyword>
<keyword evidence="10" id="KW-0675">Receptor</keyword>
<evidence type="ECO:0000256" key="6">
    <source>
        <dbReference type="ARBA" id="ARBA00023237"/>
    </source>
</evidence>
<evidence type="ECO:0000259" key="9">
    <source>
        <dbReference type="Pfam" id="PF07715"/>
    </source>
</evidence>
<evidence type="ECO:0000256" key="3">
    <source>
        <dbReference type="ARBA" id="ARBA00022452"/>
    </source>
</evidence>
<evidence type="ECO:0000256" key="2">
    <source>
        <dbReference type="ARBA" id="ARBA00022448"/>
    </source>
</evidence>
<feature type="chain" id="PRO_5015701869" evidence="8">
    <location>
        <begin position="24"/>
        <end position="930"/>
    </location>
</feature>
<gene>
    <name evidence="10" type="ORF">C3729_04720</name>
</gene>
<dbReference type="RefSeq" id="WP_104793227.1">
    <property type="nucleotide sequence ID" value="NZ_PTPZ01000002.1"/>
</dbReference>
<dbReference type="Pfam" id="PF07715">
    <property type="entry name" value="Plug"/>
    <property type="match status" value="1"/>
</dbReference>
<keyword evidence="8" id="KW-0732">Signal</keyword>
<dbReference type="NCBIfam" id="TIGR04057">
    <property type="entry name" value="SusC_RagA_signa"/>
    <property type="match status" value="1"/>
</dbReference>
<organism evidence="10 11">
    <name type="scientific">Cloacibacterium normanense</name>
    <dbReference type="NCBI Taxonomy" id="237258"/>
    <lineage>
        <taxon>Bacteria</taxon>
        <taxon>Pseudomonadati</taxon>
        <taxon>Bacteroidota</taxon>
        <taxon>Flavobacteriia</taxon>
        <taxon>Flavobacteriales</taxon>
        <taxon>Weeksellaceae</taxon>
    </lineage>
</organism>
<dbReference type="Proteomes" id="UP000238565">
    <property type="component" value="Unassembled WGS sequence"/>
</dbReference>
<evidence type="ECO:0000256" key="5">
    <source>
        <dbReference type="ARBA" id="ARBA00023136"/>
    </source>
</evidence>